<geneLocation type="plasmid" evidence="1 2">
    <name>pRAHAQ02</name>
</geneLocation>
<gene>
    <name evidence="1" type="ordered locus">Rahaq_5063</name>
</gene>
<organism evidence="1 2">
    <name type="scientific">Rahnella sp. (strain Y9602)</name>
    <dbReference type="NCBI Taxonomy" id="2703885"/>
    <lineage>
        <taxon>Bacteria</taxon>
        <taxon>Pseudomonadati</taxon>
        <taxon>Pseudomonadota</taxon>
        <taxon>Gammaproteobacteria</taxon>
        <taxon>Enterobacterales</taxon>
        <taxon>Yersiniaceae</taxon>
        <taxon>Rahnella</taxon>
    </lineage>
</organism>
<dbReference type="RefSeq" id="WP_013578318.1">
    <property type="nucleotide sequence ID" value="NC_015063.1"/>
</dbReference>
<protein>
    <submittedName>
        <fullName evidence="1">Uncharacterized protein</fullName>
    </submittedName>
</protein>
<dbReference type="KEGG" id="rah:Rahaq_5063"/>
<evidence type="ECO:0000313" key="1">
    <source>
        <dbReference type="EMBL" id="ADW76637.1"/>
    </source>
</evidence>
<evidence type="ECO:0000313" key="2">
    <source>
        <dbReference type="Proteomes" id="UP000007257"/>
    </source>
</evidence>
<dbReference type="AlphaFoldDB" id="A0A0H3FHC5"/>
<name>A0A0H3FHC5_RAHSY</name>
<sequence length="66" mass="7552">MKLTSETRETLKHYKMLINAYRREFGLSPLNTTQILDDICASLKYQNAVYIGGAFIQQAGIKKLDK</sequence>
<proteinExistence type="predicted"/>
<dbReference type="Proteomes" id="UP000007257">
    <property type="component" value="Plasmid pRAHAQ02"/>
</dbReference>
<reference evidence="2" key="1">
    <citation type="submission" date="2011-01" db="EMBL/GenBank/DDBJ databases">
        <title>Complete sequence of plasmid2 of Rahnella sp. Y9602.</title>
        <authorList>
            <consortium name="US DOE Joint Genome Institute"/>
            <person name="Lucas S."/>
            <person name="Copeland A."/>
            <person name="Lapidus A."/>
            <person name="Cheng J.-F."/>
            <person name="Goodwin L."/>
            <person name="Pitluck S."/>
            <person name="Lu M."/>
            <person name="Detter J.C."/>
            <person name="Han C."/>
            <person name="Tapia R."/>
            <person name="Land M."/>
            <person name="Hauser L."/>
            <person name="Kyrpides N."/>
            <person name="Ivanova N."/>
            <person name="Ovchinnikova G."/>
            <person name="Pagani I."/>
            <person name="Sobecky P.A."/>
            <person name="Martinez R.J."/>
            <person name="Woyke T."/>
        </authorList>
    </citation>
    <scope>NUCLEOTIDE SEQUENCE [LARGE SCALE GENOMIC DNA]</scope>
    <source>
        <strain evidence="2">Y9602</strain>
        <plasmid evidence="2">pRAHAQ02</plasmid>
    </source>
</reference>
<dbReference type="EMBL" id="CP002507">
    <property type="protein sequence ID" value="ADW76637.1"/>
    <property type="molecule type" value="Genomic_DNA"/>
</dbReference>
<reference evidence="1 2" key="2">
    <citation type="journal article" date="2012" name="J. Bacteriol.">
        <title>Complete Genome Sequence of Rahnella sp. Strain Y9602, a Gammaproteobacterium Isolate from Metal- and Radionuclide-Contaminated Soil.</title>
        <authorList>
            <person name="Martinez R.J."/>
            <person name="Bruce D."/>
            <person name="Detter C."/>
            <person name="Goodwin L.A."/>
            <person name="Han J."/>
            <person name="Han C.S."/>
            <person name="Held B."/>
            <person name="Land M.L."/>
            <person name="Mikhailova N."/>
            <person name="Nolan M."/>
            <person name="Pennacchio L."/>
            <person name="Pitluck S."/>
            <person name="Tapia R."/>
            <person name="Woyke T."/>
            <person name="Sobecky P.A."/>
        </authorList>
    </citation>
    <scope>NUCLEOTIDE SEQUENCE [LARGE SCALE GENOMIC DNA]</scope>
    <source>
        <strain evidence="1 2">Y9602</strain>
        <plasmid evidence="1 2">pRAHAQ02</plasmid>
    </source>
</reference>
<keyword evidence="1" id="KW-0614">Plasmid</keyword>
<accession>A0A0H3FHC5</accession>
<dbReference type="HOGENOM" id="CLU_208749_0_0_6"/>
<dbReference type="OrthoDB" id="6605713at2"/>